<dbReference type="SUPFAM" id="SSF56176">
    <property type="entry name" value="FAD-binding/transporter-associated domain-like"/>
    <property type="match status" value="1"/>
</dbReference>
<evidence type="ECO:0000313" key="8">
    <source>
        <dbReference type="EMBL" id="PVU95540.1"/>
    </source>
</evidence>
<name>A0A2T9YT65_9FUNG</name>
<gene>
    <name evidence="8" type="ORF">BB561_001750</name>
</gene>
<dbReference type="Gene3D" id="3.30.70.2190">
    <property type="match status" value="1"/>
</dbReference>
<keyword evidence="4" id="KW-0274">FAD</keyword>
<dbReference type="OrthoDB" id="7786253at2759"/>
<dbReference type="InterPro" id="IPR016166">
    <property type="entry name" value="FAD-bd_PCMH"/>
</dbReference>
<dbReference type="Pfam" id="PF02913">
    <property type="entry name" value="FAD-oxidase_C"/>
    <property type="match status" value="1"/>
</dbReference>
<dbReference type="InterPro" id="IPR016171">
    <property type="entry name" value="Vanillyl_alc_oxidase_C-sub2"/>
</dbReference>
<dbReference type="Gene3D" id="3.30.70.2740">
    <property type="match status" value="1"/>
</dbReference>
<dbReference type="STRING" id="133385.A0A2T9YT65"/>
<organism evidence="8 9">
    <name type="scientific">Smittium simulii</name>
    <dbReference type="NCBI Taxonomy" id="133385"/>
    <lineage>
        <taxon>Eukaryota</taxon>
        <taxon>Fungi</taxon>
        <taxon>Fungi incertae sedis</taxon>
        <taxon>Zoopagomycota</taxon>
        <taxon>Kickxellomycotina</taxon>
        <taxon>Harpellomycetes</taxon>
        <taxon>Harpellales</taxon>
        <taxon>Legeriomycetaceae</taxon>
        <taxon>Smittium</taxon>
    </lineage>
</organism>
<dbReference type="InterPro" id="IPR016169">
    <property type="entry name" value="FAD-bd_PCMH_sub2"/>
</dbReference>
<dbReference type="FunFam" id="3.30.70.2190:FF:000001">
    <property type="entry name" value="D-2-hydroxyglutarate dehydrogenase mitochondrial"/>
    <property type="match status" value="1"/>
</dbReference>
<sequence>MILARTLNNKPVNIATSVFKPCSLNLFFLLSTNRRDFSSISTTLLYSPFVLQPKYKLLNHSATFCNKNIVRFASLHPLTRASKFVKLSKDHVKRFVALLSPQQVYATKEYGGSCDIQDLAHYNTDFYKSNIGSSSVVLFPKNTAQVSNILAFCNQQKIAVVPQGGNTGVVGASTVLFDEVIISMSKFNKIRSIDLDSGALICDAGCVLQDLDHYVSQFGLIMPLDLGAKGSCHIGGNISTNAGGIRYLRYGSLHGSVLGLEVVLPDGQILNNLSTLRKDSTGYDLKQIFIGAEGTLGIVTGVSIQTAQRPMHTNVAILGFNSFDDARGTLALAKTHLSEILSAFEFWDDISMNITLDHFKFKNPLSDPYAFYALIETGGSNNTHDQEKIIAFLEHSMDKGFVKDGTLARDKTQATEAIRKFGVLHGYDISIPTSKFYDIVNDVRKRLEDAKVFTNATNGQITANKVDVIVGYGHIGDGNIHLNLMLKTIDSKVIQLLEPYIYEWVSTVSGSISAEHGLGLVKKDYLKYSKSPEIIQLMKKIKKIYDPNEIMNPYKFLPN</sequence>
<dbReference type="EMBL" id="MBFR01000053">
    <property type="protein sequence ID" value="PVU95540.1"/>
    <property type="molecule type" value="Genomic_DNA"/>
</dbReference>
<evidence type="ECO:0000256" key="5">
    <source>
        <dbReference type="ARBA" id="ARBA00023002"/>
    </source>
</evidence>
<evidence type="ECO:0000259" key="7">
    <source>
        <dbReference type="PROSITE" id="PS51387"/>
    </source>
</evidence>
<comment type="caution">
    <text evidence="8">The sequence shown here is derived from an EMBL/GenBank/DDBJ whole genome shotgun (WGS) entry which is preliminary data.</text>
</comment>
<comment type="cofactor">
    <cofactor evidence="1">
        <name>FAD</name>
        <dbReference type="ChEBI" id="CHEBI:57692"/>
    </cofactor>
</comment>
<dbReference type="PROSITE" id="PS51387">
    <property type="entry name" value="FAD_PCMH"/>
    <property type="match status" value="1"/>
</dbReference>
<evidence type="ECO:0000256" key="1">
    <source>
        <dbReference type="ARBA" id="ARBA00001974"/>
    </source>
</evidence>
<dbReference type="Proteomes" id="UP000245383">
    <property type="component" value="Unassembled WGS sequence"/>
</dbReference>
<dbReference type="FunFam" id="1.10.45.10:FF:000001">
    <property type="entry name" value="D-lactate dehydrogenase mitochondrial"/>
    <property type="match status" value="1"/>
</dbReference>
<dbReference type="FunFam" id="3.30.465.10:FF:000001">
    <property type="entry name" value="D-2-hydroxyglutarate dehydrogenase, mitochondrial"/>
    <property type="match status" value="1"/>
</dbReference>
<dbReference type="InterPro" id="IPR016164">
    <property type="entry name" value="FAD-linked_Oxase-like_C"/>
</dbReference>
<dbReference type="Pfam" id="PF01565">
    <property type="entry name" value="FAD_binding_4"/>
    <property type="match status" value="1"/>
</dbReference>
<evidence type="ECO:0000256" key="6">
    <source>
        <dbReference type="ARBA" id="ARBA00051436"/>
    </source>
</evidence>
<dbReference type="GO" id="GO:0071949">
    <property type="term" value="F:FAD binding"/>
    <property type="evidence" value="ECO:0007669"/>
    <property type="project" value="InterPro"/>
</dbReference>
<accession>A0A2T9YT65</accession>
<evidence type="ECO:0000313" key="9">
    <source>
        <dbReference type="Proteomes" id="UP000245383"/>
    </source>
</evidence>
<evidence type="ECO:0000256" key="4">
    <source>
        <dbReference type="ARBA" id="ARBA00022827"/>
    </source>
</evidence>
<dbReference type="Gene3D" id="3.30.465.10">
    <property type="match status" value="1"/>
</dbReference>
<keyword evidence="5" id="KW-0560">Oxidoreductase</keyword>
<dbReference type="PANTHER" id="PTHR43716:SF1">
    <property type="entry name" value="D-2-HYDROXYGLUTARATE DEHYDROGENASE, MITOCHONDRIAL"/>
    <property type="match status" value="1"/>
</dbReference>
<dbReference type="GO" id="GO:0005739">
    <property type="term" value="C:mitochondrion"/>
    <property type="evidence" value="ECO:0007669"/>
    <property type="project" value="TreeGrafter"/>
</dbReference>
<protein>
    <recommendedName>
        <fullName evidence="7">FAD-binding PCMH-type domain-containing protein</fullName>
    </recommendedName>
</protein>
<dbReference type="PANTHER" id="PTHR43716">
    <property type="entry name" value="D-2-HYDROXYGLUTARATE DEHYDROGENASE, MITOCHONDRIAL"/>
    <property type="match status" value="1"/>
</dbReference>
<evidence type="ECO:0000256" key="3">
    <source>
        <dbReference type="ARBA" id="ARBA00022630"/>
    </source>
</evidence>
<keyword evidence="9" id="KW-1185">Reference proteome</keyword>
<dbReference type="InterPro" id="IPR036318">
    <property type="entry name" value="FAD-bd_PCMH-like_sf"/>
</dbReference>
<reference evidence="8 9" key="1">
    <citation type="journal article" date="2018" name="MBio">
        <title>Comparative Genomics Reveals the Core Gene Toolbox for the Fungus-Insect Symbiosis.</title>
        <authorList>
            <person name="Wang Y."/>
            <person name="Stata M."/>
            <person name="Wang W."/>
            <person name="Stajich J.E."/>
            <person name="White M.M."/>
            <person name="Moncalvo J.M."/>
        </authorList>
    </citation>
    <scope>NUCLEOTIDE SEQUENCE [LARGE SCALE GENOMIC DNA]</scope>
    <source>
        <strain evidence="8 9">SWE-8-4</strain>
    </source>
</reference>
<dbReference type="AlphaFoldDB" id="A0A2T9YT65"/>
<dbReference type="SUPFAM" id="SSF55103">
    <property type="entry name" value="FAD-linked oxidases, C-terminal domain"/>
    <property type="match status" value="1"/>
</dbReference>
<proteinExistence type="inferred from homology"/>
<evidence type="ECO:0000256" key="2">
    <source>
        <dbReference type="ARBA" id="ARBA00008000"/>
    </source>
</evidence>
<keyword evidence="3" id="KW-0285">Flavoprotein</keyword>
<dbReference type="GO" id="GO:0004458">
    <property type="term" value="F:D-lactate dehydrogenase (cytochrome) activity"/>
    <property type="evidence" value="ECO:0007669"/>
    <property type="project" value="UniProtKB-EC"/>
</dbReference>
<dbReference type="Gene3D" id="3.30.43.10">
    <property type="entry name" value="Uridine Diphospho-n-acetylenolpyruvylglucosamine Reductase, domain 2"/>
    <property type="match status" value="1"/>
</dbReference>
<dbReference type="InterPro" id="IPR004113">
    <property type="entry name" value="FAD-bd_oxidored_4_C"/>
</dbReference>
<dbReference type="Gene3D" id="1.10.45.10">
    <property type="entry name" value="Vanillyl-alcohol Oxidase, Chain A, domain 4"/>
    <property type="match status" value="1"/>
</dbReference>
<dbReference type="InterPro" id="IPR016167">
    <property type="entry name" value="FAD-bd_PCMH_sub1"/>
</dbReference>
<feature type="domain" description="FAD-binding PCMH-type" evidence="7">
    <location>
        <begin position="130"/>
        <end position="309"/>
    </location>
</feature>
<dbReference type="InterPro" id="IPR006094">
    <property type="entry name" value="Oxid_FAD_bind_N"/>
</dbReference>
<comment type="similarity">
    <text evidence="2">Belongs to the FAD-binding oxidoreductase/transferase type 4 family.</text>
</comment>
<dbReference type="InterPro" id="IPR051264">
    <property type="entry name" value="FAD-oxidored/transferase_4"/>
</dbReference>
<comment type="catalytic activity">
    <reaction evidence="6">
        <text>(R)-lactate + 2 Fe(III)-[cytochrome c] = 2 Fe(II)-[cytochrome c] + pyruvate + 2 H(+)</text>
        <dbReference type="Rhea" id="RHEA:13521"/>
        <dbReference type="Rhea" id="RHEA-COMP:10350"/>
        <dbReference type="Rhea" id="RHEA-COMP:14399"/>
        <dbReference type="ChEBI" id="CHEBI:15361"/>
        <dbReference type="ChEBI" id="CHEBI:15378"/>
        <dbReference type="ChEBI" id="CHEBI:16004"/>
        <dbReference type="ChEBI" id="CHEBI:29033"/>
        <dbReference type="ChEBI" id="CHEBI:29034"/>
        <dbReference type="EC" id="1.1.2.4"/>
    </reaction>
</comment>